<comment type="catalytic activity">
    <reaction evidence="4">
        <text>(6S)-5-formyl-5,6,7,8-tetrahydrofolate + ATP = (6R)-5,10-methenyltetrahydrofolate + ADP + phosphate</text>
        <dbReference type="Rhea" id="RHEA:10488"/>
        <dbReference type="ChEBI" id="CHEBI:30616"/>
        <dbReference type="ChEBI" id="CHEBI:43474"/>
        <dbReference type="ChEBI" id="CHEBI:57455"/>
        <dbReference type="ChEBI" id="CHEBI:57457"/>
        <dbReference type="ChEBI" id="CHEBI:456216"/>
        <dbReference type="EC" id="6.3.3.2"/>
    </reaction>
</comment>
<dbReference type="Gene3D" id="3.40.50.10420">
    <property type="entry name" value="NagB/RpiA/CoA transferase-like"/>
    <property type="match status" value="1"/>
</dbReference>
<dbReference type="Pfam" id="PF01812">
    <property type="entry name" value="5-FTHF_cyc-lig"/>
    <property type="match status" value="1"/>
</dbReference>
<keyword evidence="6" id="KW-1185">Reference proteome</keyword>
<keyword evidence="3 4" id="KW-0067">ATP-binding</keyword>
<comment type="similarity">
    <text evidence="1 4">Belongs to the 5-formyltetrahydrofolate cyclo-ligase family.</text>
</comment>
<dbReference type="RefSeq" id="WP_147157151.1">
    <property type="nucleotide sequence ID" value="NZ_BKAJ01000266.1"/>
</dbReference>
<comment type="cofactor">
    <cofactor evidence="4">
        <name>Mg(2+)</name>
        <dbReference type="ChEBI" id="CHEBI:18420"/>
    </cofactor>
</comment>
<dbReference type="OrthoDB" id="9801938at2"/>
<dbReference type="InterPro" id="IPR037171">
    <property type="entry name" value="NagB/RpiA_transferase-like"/>
</dbReference>
<comment type="caution">
    <text evidence="5">The sequence shown here is derived from an EMBL/GenBank/DDBJ whole genome shotgun (WGS) entry which is preliminary data.</text>
</comment>
<evidence type="ECO:0000256" key="1">
    <source>
        <dbReference type="ARBA" id="ARBA00010638"/>
    </source>
</evidence>
<protein>
    <recommendedName>
        <fullName evidence="4">5-formyltetrahydrofolate cyclo-ligase</fullName>
        <ecNumber evidence="4">6.3.3.2</ecNumber>
    </recommendedName>
</protein>
<evidence type="ECO:0000313" key="5">
    <source>
        <dbReference type="EMBL" id="GEP61869.1"/>
    </source>
</evidence>
<keyword evidence="4" id="KW-0479">Metal-binding</keyword>
<accession>A0A512NSF1</accession>
<gene>
    <name evidence="5" type="ORF">RSO01_90350</name>
</gene>
<dbReference type="EC" id="6.3.3.2" evidence="4"/>
<dbReference type="InterPro" id="IPR002698">
    <property type="entry name" value="FTHF_cligase"/>
</dbReference>
<dbReference type="GO" id="GO:0030272">
    <property type="term" value="F:5-formyltetrahydrofolate cyclo-ligase activity"/>
    <property type="evidence" value="ECO:0007669"/>
    <property type="project" value="UniProtKB-EC"/>
</dbReference>
<evidence type="ECO:0000256" key="4">
    <source>
        <dbReference type="RuleBase" id="RU361279"/>
    </source>
</evidence>
<dbReference type="Proteomes" id="UP000321058">
    <property type="component" value="Unassembled WGS sequence"/>
</dbReference>
<dbReference type="SUPFAM" id="SSF100950">
    <property type="entry name" value="NagB/RpiA/CoA transferase-like"/>
    <property type="match status" value="1"/>
</dbReference>
<dbReference type="GO" id="GO:0035999">
    <property type="term" value="P:tetrahydrofolate interconversion"/>
    <property type="evidence" value="ECO:0007669"/>
    <property type="project" value="TreeGrafter"/>
</dbReference>
<dbReference type="GO" id="GO:0005524">
    <property type="term" value="F:ATP binding"/>
    <property type="evidence" value="ECO:0007669"/>
    <property type="project" value="UniProtKB-KW"/>
</dbReference>
<dbReference type="AlphaFoldDB" id="A0A512NSF1"/>
<keyword evidence="2 4" id="KW-0547">Nucleotide-binding</keyword>
<dbReference type="PANTHER" id="PTHR23407:SF1">
    <property type="entry name" value="5-FORMYLTETRAHYDROFOLATE CYCLO-LIGASE"/>
    <property type="match status" value="1"/>
</dbReference>
<evidence type="ECO:0000313" key="6">
    <source>
        <dbReference type="Proteomes" id="UP000321058"/>
    </source>
</evidence>
<keyword evidence="4" id="KW-0460">Magnesium</keyword>
<reference evidence="5 6" key="1">
    <citation type="submission" date="2019-07" db="EMBL/GenBank/DDBJ databases">
        <title>Whole genome shotgun sequence of Reyranella soli NBRC 108950.</title>
        <authorList>
            <person name="Hosoyama A."/>
            <person name="Uohara A."/>
            <person name="Ohji S."/>
            <person name="Ichikawa N."/>
        </authorList>
    </citation>
    <scope>NUCLEOTIDE SEQUENCE [LARGE SCALE GENOMIC DNA]</scope>
    <source>
        <strain evidence="5 6">NBRC 108950</strain>
    </source>
</reference>
<dbReference type="GO" id="GO:0046872">
    <property type="term" value="F:metal ion binding"/>
    <property type="evidence" value="ECO:0007669"/>
    <property type="project" value="UniProtKB-KW"/>
</dbReference>
<dbReference type="GO" id="GO:0009396">
    <property type="term" value="P:folic acid-containing compound biosynthetic process"/>
    <property type="evidence" value="ECO:0007669"/>
    <property type="project" value="TreeGrafter"/>
</dbReference>
<organism evidence="5 6">
    <name type="scientific">Reyranella soli</name>
    <dbReference type="NCBI Taxonomy" id="1230389"/>
    <lineage>
        <taxon>Bacteria</taxon>
        <taxon>Pseudomonadati</taxon>
        <taxon>Pseudomonadota</taxon>
        <taxon>Alphaproteobacteria</taxon>
        <taxon>Hyphomicrobiales</taxon>
        <taxon>Reyranellaceae</taxon>
        <taxon>Reyranella</taxon>
    </lineage>
</organism>
<sequence>MKPVNDNEQRDAAQEYASPPCLMHRFDPLTGDRVMDADVVRWRKAERERLIAARLAIPAADRSRLSQRIETWLDLALGDVSGRIVSVYWPFRGEPDLRPWLKGLEERGAVGALPVVVHRHAPLVFRSWRRDEPLEPGVWKIPVPSHGIAVTPDIVIAPVVGFDADCFRLGYGGGFYDRTLADLPRRTWIVGVGYEQQAIRTIYPQDHDVAMEMIVTESGIVSPIVTPADGS</sequence>
<keyword evidence="5" id="KW-0436">Ligase</keyword>
<dbReference type="InterPro" id="IPR024185">
    <property type="entry name" value="FTHF_cligase-like_sf"/>
</dbReference>
<dbReference type="PANTHER" id="PTHR23407">
    <property type="entry name" value="ATPASE INHIBITOR/5-FORMYLTETRAHYDROFOLATE CYCLO-LIGASE"/>
    <property type="match status" value="1"/>
</dbReference>
<dbReference type="NCBIfam" id="TIGR02727">
    <property type="entry name" value="MTHFS_bact"/>
    <property type="match status" value="1"/>
</dbReference>
<name>A0A512NSF1_9HYPH</name>
<proteinExistence type="inferred from homology"/>
<evidence type="ECO:0000256" key="2">
    <source>
        <dbReference type="ARBA" id="ARBA00022741"/>
    </source>
</evidence>
<evidence type="ECO:0000256" key="3">
    <source>
        <dbReference type="ARBA" id="ARBA00022840"/>
    </source>
</evidence>
<dbReference type="EMBL" id="BKAJ01000266">
    <property type="protein sequence ID" value="GEP61869.1"/>
    <property type="molecule type" value="Genomic_DNA"/>
</dbReference>